<dbReference type="AlphaFoldDB" id="A0A6P3ZFA8"/>
<gene>
    <name evidence="5" type="primary">LOC107414326</name>
</gene>
<sequence length="210" mass="23582">MTLIIMRSLLGSSLTFIWLFMAISSVQAQTYNKTVFDTDGQPLKADVEYYIRPAITDSGGRFTLILRNNTCPYYVGQEDSDASEGTPVIFTPFAEGETFVRELRDVKIQFTAVTFCIQSLAWKVAEMDPTTRRRLISTGEDHERYSLGNYFRIYGTDTEKVYTLNWCPGEPCPINCGLPLCGEAGPLIEDGKRLVALDGSFVLPVEFQRA</sequence>
<dbReference type="PANTHER" id="PTHR33107:SF81">
    <property type="entry name" value="TRYPSIN INHIBITOR A"/>
    <property type="match status" value="1"/>
</dbReference>
<dbReference type="GO" id="GO:0004866">
    <property type="term" value="F:endopeptidase inhibitor activity"/>
    <property type="evidence" value="ECO:0007669"/>
    <property type="project" value="InterPro"/>
</dbReference>
<feature type="signal peptide" evidence="3">
    <location>
        <begin position="1"/>
        <end position="28"/>
    </location>
</feature>
<dbReference type="InParanoid" id="A0A6P3ZFA8"/>
<dbReference type="PROSITE" id="PS00283">
    <property type="entry name" value="SOYBEAN_KUNITZ"/>
    <property type="match status" value="1"/>
</dbReference>
<keyword evidence="2" id="KW-1015">Disulfide bond</keyword>
<evidence type="ECO:0000313" key="5">
    <source>
        <dbReference type="RefSeq" id="XP_015877925.2"/>
    </source>
</evidence>
<dbReference type="Gene3D" id="2.80.10.50">
    <property type="match status" value="1"/>
</dbReference>
<feature type="chain" id="PRO_5047476440" evidence="3">
    <location>
        <begin position="29"/>
        <end position="210"/>
    </location>
</feature>
<organism evidence="4 5">
    <name type="scientific">Ziziphus jujuba</name>
    <name type="common">Chinese jujube</name>
    <name type="synonym">Ziziphus sativa</name>
    <dbReference type="NCBI Taxonomy" id="326968"/>
    <lineage>
        <taxon>Eukaryota</taxon>
        <taxon>Viridiplantae</taxon>
        <taxon>Streptophyta</taxon>
        <taxon>Embryophyta</taxon>
        <taxon>Tracheophyta</taxon>
        <taxon>Spermatophyta</taxon>
        <taxon>Magnoliopsida</taxon>
        <taxon>eudicotyledons</taxon>
        <taxon>Gunneridae</taxon>
        <taxon>Pentapetalae</taxon>
        <taxon>rosids</taxon>
        <taxon>fabids</taxon>
        <taxon>Rosales</taxon>
        <taxon>Rhamnaceae</taxon>
        <taxon>Paliureae</taxon>
        <taxon>Ziziphus</taxon>
    </lineage>
</organism>
<dbReference type="KEGG" id="zju:107414326"/>
<evidence type="ECO:0000256" key="3">
    <source>
        <dbReference type="SAM" id="SignalP"/>
    </source>
</evidence>
<protein>
    <submittedName>
        <fullName evidence="5">Kunitz type trypsin inhibitor 104</fullName>
    </submittedName>
</protein>
<evidence type="ECO:0000256" key="1">
    <source>
        <dbReference type="ARBA" id="ARBA00005440"/>
    </source>
</evidence>
<dbReference type="InterPro" id="IPR011065">
    <property type="entry name" value="Kunitz_inhibitor_STI-like_sf"/>
</dbReference>
<evidence type="ECO:0000313" key="4">
    <source>
        <dbReference type="Proteomes" id="UP001652623"/>
    </source>
</evidence>
<keyword evidence="3" id="KW-0732">Signal</keyword>
<dbReference type="SUPFAM" id="SSF50386">
    <property type="entry name" value="STI-like"/>
    <property type="match status" value="1"/>
</dbReference>
<reference evidence="5" key="1">
    <citation type="submission" date="2025-08" db="UniProtKB">
        <authorList>
            <consortium name="RefSeq"/>
        </authorList>
    </citation>
    <scope>IDENTIFICATION</scope>
    <source>
        <tissue evidence="5">Seedling</tissue>
    </source>
</reference>
<comment type="similarity">
    <text evidence="1">Belongs to the protease inhibitor I3 (leguminous Kunitz-type inhibitor) family.</text>
</comment>
<accession>A0A6P3ZFA8</accession>
<evidence type="ECO:0000256" key="2">
    <source>
        <dbReference type="ARBA" id="ARBA00023157"/>
    </source>
</evidence>
<dbReference type="PRINTS" id="PR00291">
    <property type="entry name" value="KUNITZINHBTR"/>
</dbReference>
<name>A0A6P3ZFA8_ZIZJJ</name>
<keyword evidence="4" id="KW-1185">Reference proteome</keyword>
<proteinExistence type="inferred from homology"/>
<dbReference type="GeneID" id="107414326"/>
<dbReference type="Pfam" id="PF00197">
    <property type="entry name" value="Kunitz_legume"/>
    <property type="match status" value="1"/>
</dbReference>
<dbReference type="SMART" id="SM00452">
    <property type="entry name" value="STI"/>
    <property type="match status" value="1"/>
</dbReference>
<dbReference type="RefSeq" id="XP_015877925.2">
    <property type="nucleotide sequence ID" value="XM_016022439.4"/>
</dbReference>
<dbReference type="Proteomes" id="UP001652623">
    <property type="component" value="Chromosome 11"/>
</dbReference>
<dbReference type="InterPro" id="IPR002160">
    <property type="entry name" value="Prot_inh_Kunz-lg"/>
</dbReference>
<dbReference type="PANTHER" id="PTHR33107">
    <property type="entry name" value="KUNITZ TRYPSIN INHIBITOR 2"/>
    <property type="match status" value="1"/>
</dbReference>